<name>A0A9P4XU27_CRYP1</name>
<dbReference type="OrthoDB" id="415825at2759"/>
<evidence type="ECO:0000256" key="1">
    <source>
        <dbReference type="ARBA" id="ARBA00023242"/>
    </source>
</evidence>
<evidence type="ECO:0000313" key="4">
    <source>
        <dbReference type="Proteomes" id="UP000803844"/>
    </source>
</evidence>
<dbReference type="GeneID" id="63835036"/>
<feature type="region of interest" description="Disordered" evidence="2">
    <location>
        <begin position="259"/>
        <end position="324"/>
    </location>
</feature>
<evidence type="ECO:0000313" key="3">
    <source>
        <dbReference type="EMBL" id="KAF3760978.1"/>
    </source>
</evidence>
<organism evidence="3 4">
    <name type="scientific">Cryphonectria parasitica (strain ATCC 38755 / EP155)</name>
    <dbReference type="NCBI Taxonomy" id="660469"/>
    <lineage>
        <taxon>Eukaryota</taxon>
        <taxon>Fungi</taxon>
        <taxon>Dikarya</taxon>
        <taxon>Ascomycota</taxon>
        <taxon>Pezizomycotina</taxon>
        <taxon>Sordariomycetes</taxon>
        <taxon>Sordariomycetidae</taxon>
        <taxon>Diaporthales</taxon>
        <taxon>Cryphonectriaceae</taxon>
        <taxon>Cryphonectria-Endothia species complex</taxon>
        <taxon>Cryphonectria</taxon>
    </lineage>
</organism>
<reference evidence="3" key="1">
    <citation type="journal article" date="2020" name="Phytopathology">
        <title>Genome sequence of the chestnut blight fungus Cryphonectria parasitica EP155: A fundamental resource for an archetypical invasive plant pathogen.</title>
        <authorList>
            <person name="Crouch J.A."/>
            <person name="Dawe A."/>
            <person name="Aerts A."/>
            <person name="Barry K."/>
            <person name="Churchill A.C.L."/>
            <person name="Grimwood J."/>
            <person name="Hillman B."/>
            <person name="Milgroom M.G."/>
            <person name="Pangilinan J."/>
            <person name="Smith M."/>
            <person name="Salamov A."/>
            <person name="Schmutz J."/>
            <person name="Yadav J."/>
            <person name="Grigoriev I.V."/>
            <person name="Nuss D."/>
        </authorList>
    </citation>
    <scope>NUCLEOTIDE SEQUENCE</scope>
    <source>
        <strain evidence="3">EP155</strain>
    </source>
</reference>
<dbReference type="Pfam" id="PF11951">
    <property type="entry name" value="Fungal_trans_2"/>
    <property type="match status" value="1"/>
</dbReference>
<sequence>MLTALLSFLSLRPRKIVVNFISRFKASLDSEPDVNSNPYMRQYVPFCLHSPLLIQTAIYTSACFQGEMGNIESTTAVAHKCRAIEMLTEHLQSRGSTTDEAIAGVMQLMLNEWYWGNTDDLRAHLTGLREMVRLRGGFGNLGLGGLLARLVIVSDIAIALSFEVRPYLQGGPEFDFRDVARVPFRVFLNTPLVPSLASFSRCAEALHMHQATAQTLDDMRFLIRLVLALPEYPSEKDLQKVQSTSAWIYDRISNLTAEAPAAQQRHRGSEDQLSPLSADPFGSTALRRSSSGEPPRRASRHPSPTTPSHTASIDTASPPGPTVQDTMYQAVRQAALIYARAIMTRKPLRDPAVCSQEDFLRLWTTVWRIPLRSWKTVLGVFAWVVLSITPASRGTPHERFVKSLLTVGLVQMGMEDWDVTERAMKGALTLIEWLTGGISGDSAGGHHEEQKGRVGGLDSGSFIDPGLFANGTTTTTGPVTQGW</sequence>
<keyword evidence="4" id="KW-1185">Reference proteome</keyword>
<dbReference type="PANTHER" id="PTHR37540">
    <property type="entry name" value="TRANSCRIPTION FACTOR (ACR-2), PUTATIVE-RELATED-RELATED"/>
    <property type="match status" value="1"/>
</dbReference>
<dbReference type="InterPro" id="IPR021858">
    <property type="entry name" value="Fun_TF"/>
</dbReference>
<keyword evidence="1" id="KW-0539">Nucleus</keyword>
<dbReference type="PANTHER" id="PTHR37540:SF9">
    <property type="entry name" value="ZN(2)-C6 FUNGAL-TYPE DOMAIN-CONTAINING PROTEIN"/>
    <property type="match status" value="1"/>
</dbReference>
<dbReference type="AlphaFoldDB" id="A0A9P4XU27"/>
<dbReference type="EMBL" id="MU032352">
    <property type="protein sequence ID" value="KAF3760978.1"/>
    <property type="molecule type" value="Genomic_DNA"/>
</dbReference>
<proteinExistence type="predicted"/>
<comment type="caution">
    <text evidence="3">The sequence shown here is derived from an EMBL/GenBank/DDBJ whole genome shotgun (WGS) entry which is preliminary data.</text>
</comment>
<feature type="compositionally biased region" description="Polar residues" evidence="2">
    <location>
        <begin position="302"/>
        <end position="315"/>
    </location>
</feature>
<protein>
    <submittedName>
        <fullName evidence="3">Uncharacterized protein</fullName>
    </submittedName>
</protein>
<evidence type="ECO:0000256" key="2">
    <source>
        <dbReference type="SAM" id="MobiDB-lite"/>
    </source>
</evidence>
<accession>A0A9P4XU27</accession>
<dbReference type="RefSeq" id="XP_040771957.1">
    <property type="nucleotide sequence ID" value="XM_040917907.1"/>
</dbReference>
<gene>
    <name evidence="3" type="ORF">M406DRAFT_268085</name>
</gene>
<dbReference type="Proteomes" id="UP000803844">
    <property type="component" value="Unassembled WGS sequence"/>
</dbReference>